<organism evidence="4 5">
    <name type="scientific">Shewanella jiangmenensis</name>
    <dbReference type="NCBI Taxonomy" id="2837387"/>
    <lineage>
        <taxon>Bacteria</taxon>
        <taxon>Pseudomonadati</taxon>
        <taxon>Pseudomonadota</taxon>
        <taxon>Gammaproteobacteria</taxon>
        <taxon>Alteromonadales</taxon>
        <taxon>Shewanellaceae</taxon>
        <taxon>Shewanella</taxon>
    </lineage>
</organism>
<reference evidence="4 5" key="1">
    <citation type="submission" date="2021-05" db="EMBL/GenBank/DDBJ databases">
        <title>Shewanella sp. JM162201.</title>
        <authorList>
            <person name="Xu S."/>
            <person name="Li A."/>
        </authorList>
    </citation>
    <scope>NUCLEOTIDE SEQUENCE [LARGE SCALE GENOMIC DNA]</scope>
    <source>
        <strain evidence="4 5">JM162201</strain>
    </source>
</reference>
<accession>A0ABS5V4V5</accession>
<feature type="region of interest" description="Disordered" evidence="1">
    <location>
        <begin position="1"/>
        <end position="25"/>
    </location>
</feature>
<evidence type="ECO:0000313" key="4">
    <source>
        <dbReference type="EMBL" id="MBT1444088.1"/>
    </source>
</evidence>
<comment type="caution">
    <text evidence="4">The sequence shown here is derived from an EMBL/GenBank/DDBJ whole genome shotgun (WGS) entry which is preliminary data.</text>
</comment>
<dbReference type="Proteomes" id="UP001195903">
    <property type="component" value="Unassembled WGS sequence"/>
</dbReference>
<dbReference type="Pfam" id="PF05036">
    <property type="entry name" value="SPOR"/>
    <property type="match status" value="1"/>
</dbReference>
<dbReference type="PANTHER" id="PTHR38687:SF2">
    <property type="entry name" value="CELL DIVISION PROTEIN FTSN"/>
    <property type="match status" value="1"/>
</dbReference>
<evidence type="ECO:0000313" key="5">
    <source>
        <dbReference type="Proteomes" id="UP001195903"/>
    </source>
</evidence>
<proteinExistence type="predicted"/>
<dbReference type="SUPFAM" id="SSF110997">
    <property type="entry name" value="Sporulation related repeat"/>
    <property type="match status" value="1"/>
</dbReference>
<sequence length="186" mass="20915">MSRDYANRTSRPAKGRGGRRGGPEPRRVPWIPLTLIVALIAGFGYFLWSIKGSADTAKAEQAKVEAAKPKKDPNALPPKPQEEWTYLKELENKQVEVDVPKPEEIRSAGPYQMQCGSFRDASQAEKMKAVIAFQGMTAQVRKSEGSNGAWYKVILGPYEKKRDAERARHKLQGIGMNTCQIWLWQN</sequence>
<dbReference type="InterPro" id="IPR052521">
    <property type="entry name" value="Cell_div_SPOR-domain"/>
</dbReference>
<gene>
    <name evidence="4" type="ORF">KJI95_06065</name>
</gene>
<evidence type="ECO:0000256" key="2">
    <source>
        <dbReference type="SAM" id="Phobius"/>
    </source>
</evidence>
<evidence type="ECO:0000256" key="1">
    <source>
        <dbReference type="SAM" id="MobiDB-lite"/>
    </source>
</evidence>
<dbReference type="PANTHER" id="PTHR38687">
    <property type="entry name" value="CELL DIVISION PROTEIN DEDD-RELATED"/>
    <property type="match status" value="1"/>
</dbReference>
<dbReference type="InterPro" id="IPR007730">
    <property type="entry name" value="SPOR-like_dom"/>
</dbReference>
<keyword evidence="5" id="KW-1185">Reference proteome</keyword>
<dbReference type="RefSeq" id="WP_214506298.1">
    <property type="nucleotide sequence ID" value="NZ_JAHEPS010000002.1"/>
</dbReference>
<evidence type="ECO:0000259" key="3">
    <source>
        <dbReference type="PROSITE" id="PS51724"/>
    </source>
</evidence>
<feature type="transmembrane region" description="Helical" evidence="2">
    <location>
        <begin position="30"/>
        <end position="48"/>
    </location>
</feature>
<name>A0ABS5V4V5_9GAMM</name>
<dbReference type="EMBL" id="JAHEPS010000002">
    <property type="protein sequence ID" value="MBT1444088.1"/>
    <property type="molecule type" value="Genomic_DNA"/>
</dbReference>
<feature type="domain" description="SPOR" evidence="3">
    <location>
        <begin position="105"/>
        <end position="185"/>
    </location>
</feature>
<keyword evidence="2" id="KW-1133">Transmembrane helix</keyword>
<dbReference type="Gene3D" id="3.30.70.1070">
    <property type="entry name" value="Sporulation related repeat"/>
    <property type="match status" value="1"/>
</dbReference>
<dbReference type="PROSITE" id="PS51724">
    <property type="entry name" value="SPOR"/>
    <property type="match status" value="1"/>
</dbReference>
<keyword evidence="2" id="KW-0812">Transmembrane</keyword>
<keyword evidence="2" id="KW-0472">Membrane</keyword>
<protein>
    <submittedName>
        <fullName evidence="4">SPOR domain-containing protein</fullName>
    </submittedName>
</protein>
<dbReference type="InterPro" id="IPR036680">
    <property type="entry name" value="SPOR-like_sf"/>
</dbReference>